<proteinExistence type="inferred from homology"/>
<accession>A0ABW4BVP3</accession>
<dbReference type="GO" id="GO:0016787">
    <property type="term" value="F:hydrolase activity"/>
    <property type="evidence" value="ECO:0007669"/>
    <property type="project" value="UniProtKB-KW"/>
</dbReference>
<dbReference type="InterPro" id="IPR050272">
    <property type="entry name" value="Isochorismatase-like_hydrls"/>
</dbReference>
<comment type="caution">
    <text evidence="4">The sequence shown here is derived from an EMBL/GenBank/DDBJ whole genome shotgun (WGS) entry which is preliminary data.</text>
</comment>
<dbReference type="InterPro" id="IPR036380">
    <property type="entry name" value="Isochorismatase-like_sf"/>
</dbReference>
<dbReference type="InterPro" id="IPR000868">
    <property type="entry name" value="Isochorismatase-like_dom"/>
</dbReference>
<sequence length="162" mass="18849">MSKMAQVLLVIDMQNELNGCYLFDDLLADINNRIDDYRQNNLPIIFIQHNDSDLIKGSEEWEFASDLNRKDDDLVVEKTHANSFYHTELNDLLRENSLKTIEICGAQTEYCCDTTIKMAHGLGYKILIRPDMTTTMDNDYLSAEDTIAFYESIWNKRFVSFI</sequence>
<keyword evidence="2 4" id="KW-0378">Hydrolase</keyword>
<dbReference type="Proteomes" id="UP001597251">
    <property type="component" value="Unassembled WGS sequence"/>
</dbReference>
<dbReference type="PANTHER" id="PTHR43540:SF14">
    <property type="entry name" value="ISOCHORISMATASE"/>
    <property type="match status" value="1"/>
</dbReference>
<dbReference type="Gene3D" id="3.40.50.850">
    <property type="entry name" value="Isochorismatase-like"/>
    <property type="match status" value="1"/>
</dbReference>
<dbReference type="RefSeq" id="WP_125676973.1">
    <property type="nucleotide sequence ID" value="NZ_JBHTOI010000043.1"/>
</dbReference>
<evidence type="ECO:0000259" key="3">
    <source>
        <dbReference type="Pfam" id="PF00857"/>
    </source>
</evidence>
<dbReference type="SUPFAM" id="SSF52499">
    <property type="entry name" value="Isochorismatase-like hydrolases"/>
    <property type="match status" value="1"/>
</dbReference>
<keyword evidence="5" id="KW-1185">Reference proteome</keyword>
<evidence type="ECO:0000256" key="2">
    <source>
        <dbReference type="ARBA" id="ARBA00022801"/>
    </source>
</evidence>
<evidence type="ECO:0000256" key="1">
    <source>
        <dbReference type="ARBA" id="ARBA00006336"/>
    </source>
</evidence>
<organism evidence="4 5">
    <name type="scientific">Companilactobacillus keshanensis</name>
    <dbReference type="NCBI Taxonomy" id="2486003"/>
    <lineage>
        <taxon>Bacteria</taxon>
        <taxon>Bacillati</taxon>
        <taxon>Bacillota</taxon>
        <taxon>Bacilli</taxon>
        <taxon>Lactobacillales</taxon>
        <taxon>Lactobacillaceae</taxon>
        <taxon>Companilactobacillus</taxon>
    </lineage>
</organism>
<protein>
    <submittedName>
        <fullName evidence="4">Cysteine hydrolase family protein</fullName>
        <ecNumber evidence="4">3.-.-.-</ecNumber>
    </submittedName>
</protein>
<dbReference type="CDD" id="cd01014">
    <property type="entry name" value="nicotinamidase_related"/>
    <property type="match status" value="1"/>
</dbReference>
<evidence type="ECO:0000313" key="4">
    <source>
        <dbReference type="EMBL" id="MFD1418607.1"/>
    </source>
</evidence>
<dbReference type="Pfam" id="PF00857">
    <property type="entry name" value="Isochorismatase"/>
    <property type="match status" value="1"/>
</dbReference>
<evidence type="ECO:0000313" key="5">
    <source>
        <dbReference type="Proteomes" id="UP001597251"/>
    </source>
</evidence>
<dbReference type="PANTHER" id="PTHR43540">
    <property type="entry name" value="PEROXYUREIDOACRYLATE/UREIDOACRYLATE AMIDOHYDROLASE-RELATED"/>
    <property type="match status" value="1"/>
</dbReference>
<dbReference type="EC" id="3.-.-.-" evidence="4"/>
<dbReference type="EMBL" id="JBHTOI010000043">
    <property type="protein sequence ID" value="MFD1418607.1"/>
    <property type="molecule type" value="Genomic_DNA"/>
</dbReference>
<name>A0ABW4BVP3_9LACO</name>
<comment type="similarity">
    <text evidence="1">Belongs to the isochorismatase family.</text>
</comment>
<feature type="domain" description="Isochorismatase-like" evidence="3">
    <location>
        <begin position="7"/>
        <end position="140"/>
    </location>
</feature>
<gene>
    <name evidence="4" type="ORF">ACFQ42_07630</name>
</gene>
<reference evidence="5" key="1">
    <citation type="journal article" date="2019" name="Int. J. Syst. Evol. Microbiol.">
        <title>The Global Catalogue of Microorganisms (GCM) 10K type strain sequencing project: providing services to taxonomists for standard genome sequencing and annotation.</title>
        <authorList>
            <consortium name="The Broad Institute Genomics Platform"/>
            <consortium name="The Broad Institute Genome Sequencing Center for Infectious Disease"/>
            <person name="Wu L."/>
            <person name="Ma J."/>
        </authorList>
    </citation>
    <scope>NUCLEOTIDE SEQUENCE [LARGE SCALE GENOMIC DNA]</scope>
    <source>
        <strain evidence="5">CCM 8936</strain>
    </source>
</reference>